<evidence type="ECO:0000313" key="1">
    <source>
        <dbReference type="EMBL" id="TFW72337.1"/>
    </source>
</evidence>
<dbReference type="RefSeq" id="WP_135276878.1">
    <property type="nucleotide sequence ID" value="NZ_PQVH01000006.1"/>
</dbReference>
<dbReference type="OrthoDB" id="9777694at2"/>
<evidence type="ECO:0000313" key="2">
    <source>
        <dbReference type="Proteomes" id="UP000297706"/>
    </source>
</evidence>
<dbReference type="Proteomes" id="UP000297706">
    <property type="component" value="Unassembled WGS sequence"/>
</dbReference>
<reference evidence="1 2" key="1">
    <citation type="submission" date="2018-02" db="EMBL/GenBank/DDBJ databases">
        <title>A novel lanthanide dependent methylotroph, Methylotenera sp. La3113.</title>
        <authorList>
            <person name="Lv H."/>
            <person name="Tani A."/>
        </authorList>
    </citation>
    <scope>NUCLEOTIDE SEQUENCE [LARGE SCALE GENOMIC DNA]</scope>
    <source>
        <strain evidence="1 2">La3113</strain>
    </source>
</reference>
<dbReference type="EMBL" id="PQVH01000006">
    <property type="protein sequence ID" value="TFW72337.1"/>
    <property type="molecule type" value="Genomic_DNA"/>
</dbReference>
<organism evidence="1 2">
    <name type="scientific">Methylotenera oryzisoli</name>
    <dbReference type="NCBI Taxonomy" id="2080758"/>
    <lineage>
        <taxon>Bacteria</taxon>
        <taxon>Pseudomonadati</taxon>
        <taxon>Pseudomonadota</taxon>
        <taxon>Betaproteobacteria</taxon>
        <taxon>Nitrosomonadales</taxon>
        <taxon>Methylophilaceae</taxon>
        <taxon>Methylotenera</taxon>
    </lineage>
</organism>
<proteinExistence type="predicted"/>
<name>A0A4Y9VUJ2_9PROT</name>
<protein>
    <submittedName>
        <fullName evidence="1">Uncharacterized protein</fullName>
    </submittedName>
</protein>
<sequence length="411" mass="47798">MSVTREKLYEEIWAEPITTVSKRYGVSDSYLIRILKSLNIPRPPRGYWAMVAADIHPEKPSLPKARLGDAITWSRDGRVEYATDTSLESKTVKSFKLDPRTSTHRLVQEAREHFKNVRDSRSAYLKPNKKLVIDLIVSKGCLEHALDVTNQLFLMLENLGHPVVFAPPNQYFHRADIKELKESTSSLDYSTPWSPCRPTVVYIQDIGIGLTVFETSEEVEVGYLNGEFIPIAEYWQHPKVKNKSVYTWTTKESRPSGRLCIQAYSTYPGTHWIKQWKESKPGEISKKLQPIVKELCDSVTKVVEATKVAIQEAEERQRKWDVQREKDRIEAEERRRAQNLKDSQDELFKIIEAWAEAKRIDEFFKDAQLRTTELSESDRQTVERRLTEARKLLGTLDALDRFKEWRSPEER</sequence>
<gene>
    <name evidence="1" type="ORF">C3Y98_04325</name>
</gene>
<dbReference type="AlphaFoldDB" id="A0A4Y9VUJ2"/>
<keyword evidence="2" id="KW-1185">Reference proteome</keyword>
<comment type="caution">
    <text evidence="1">The sequence shown here is derived from an EMBL/GenBank/DDBJ whole genome shotgun (WGS) entry which is preliminary data.</text>
</comment>
<accession>A0A4Y9VUJ2</accession>